<keyword evidence="9 10" id="KW-0472">Membrane</keyword>
<gene>
    <name evidence="11" type="ORF">HUW51_02515</name>
</gene>
<dbReference type="GO" id="GO:0000009">
    <property type="term" value="F:alpha-1,6-mannosyltransferase activity"/>
    <property type="evidence" value="ECO:0007669"/>
    <property type="project" value="InterPro"/>
</dbReference>
<name>A0A7G7G3B7_9BACT</name>
<keyword evidence="12" id="KW-1185">Reference proteome</keyword>
<evidence type="ECO:0000256" key="6">
    <source>
        <dbReference type="ARBA" id="ARBA00022692"/>
    </source>
</evidence>
<sequence length="386" mass="44620">MKLPRTWANRIVFKSILIPYILHTVLVFGSVYFLADFFPKNRFEGFINPALDHSSFFIKQLLTWDAHWFTYIAETGYTEKTTVFFPLLIILIKTLSSFGIETGLAGFVICNVFTFLTFIAFYKLGRLYFTESETRRALMALAVFPTSFFLNSVYSESLFLFFSFLCLYTAQQSKYMTAGILGACAALTRNLGIFLCLILAYQIWLDYKIKHKLDCSMLAILFIPLALLAYILFNFIAFDDPVGFVSNQEFWGRKFSLPLTNLRHGFVIFREDLHHGFTPPYYGNNLSFILTVLSLGIMLLLSVPSKIRLPQSYLIIGWLWLLIPLFSAAMPFQPLYSLSRFTLLIFPIYFFWSRFNLPVLYYCYIGISSITLVNSVCLFVNGWWVG</sequence>
<dbReference type="UniPathway" id="UPA00196"/>
<proteinExistence type="predicted"/>
<feature type="transmembrane region" description="Helical" evidence="10">
    <location>
        <begin position="313"/>
        <end position="329"/>
    </location>
</feature>
<keyword evidence="3" id="KW-0337">GPI-anchor biosynthesis</keyword>
<keyword evidence="5" id="KW-0808">Transferase</keyword>
<dbReference type="EMBL" id="CP055156">
    <property type="protein sequence ID" value="QNF31651.1"/>
    <property type="molecule type" value="Genomic_DNA"/>
</dbReference>
<keyword evidence="8 10" id="KW-1133">Transmembrane helix</keyword>
<dbReference type="RefSeq" id="WP_185272439.1">
    <property type="nucleotide sequence ID" value="NZ_CP055156.1"/>
</dbReference>
<dbReference type="GO" id="GO:0004376">
    <property type="term" value="F:GPI mannosyltransferase activity"/>
    <property type="evidence" value="ECO:0007669"/>
    <property type="project" value="InterPro"/>
</dbReference>
<feature type="transmembrane region" description="Helical" evidence="10">
    <location>
        <begin position="217"/>
        <end position="238"/>
    </location>
</feature>
<dbReference type="KEGG" id="aswu:HUW51_02515"/>
<evidence type="ECO:0000256" key="2">
    <source>
        <dbReference type="ARBA" id="ARBA00004687"/>
    </source>
</evidence>
<evidence type="ECO:0000256" key="1">
    <source>
        <dbReference type="ARBA" id="ARBA00004477"/>
    </source>
</evidence>
<dbReference type="PANTHER" id="PTHR12468:SF2">
    <property type="entry name" value="GPI MANNOSYLTRANSFERASE 2"/>
    <property type="match status" value="1"/>
</dbReference>
<evidence type="ECO:0000256" key="9">
    <source>
        <dbReference type="ARBA" id="ARBA00023136"/>
    </source>
</evidence>
<evidence type="ECO:0008006" key="13">
    <source>
        <dbReference type="Google" id="ProtNLM"/>
    </source>
</evidence>
<dbReference type="Proteomes" id="UP000515237">
    <property type="component" value="Chromosome"/>
</dbReference>
<keyword evidence="6 10" id="KW-0812">Transmembrane</keyword>
<protein>
    <recommendedName>
        <fullName evidence="13">Glycosyltransferase family 39 protein</fullName>
    </recommendedName>
</protein>
<dbReference type="Pfam" id="PF04188">
    <property type="entry name" value="Mannosyl_trans2"/>
    <property type="match status" value="1"/>
</dbReference>
<dbReference type="InterPro" id="IPR007315">
    <property type="entry name" value="PIG-V/Gpi18"/>
</dbReference>
<feature type="transmembrane region" description="Helical" evidence="10">
    <location>
        <begin position="359"/>
        <end position="384"/>
    </location>
</feature>
<organism evidence="11 12">
    <name type="scientific">Adhaeribacter swui</name>
    <dbReference type="NCBI Taxonomy" id="2086471"/>
    <lineage>
        <taxon>Bacteria</taxon>
        <taxon>Pseudomonadati</taxon>
        <taxon>Bacteroidota</taxon>
        <taxon>Cytophagia</taxon>
        <taxon>Cytophagales</taxon>
        <taxon>Hymenobacteraceae</taxon>
        <taxon>Adhaeribacter</taxon>
    </lineage>
</organism>
<evidence type="ECO:0000256" key="10">
    <source>
        <dbReference type="SAM" id="Phobius"/>
    </source>
</evidence>
<evidence type="ECO:0000313" key="11">
    <source>
        <dbReference type="EMBL" id="QNF31651.1"/>
    </source>
</evidence>
<feature type="transmembrane region" description="Helical" evidence="10">
    <location>
        <begin position="281"/>
        <end position="301"/>
    </location>
</feature>
<evidence type="ECO:0000256" key="5">
    <source>
        <dbReference type="ARBA" id="ARBA00022679"/>
    </source>
</evidence>
<dbReference type="GO" id="GO:0006506">
    <property type="term" value="P:GPI anchor biosynthetic process"/>
    <property type="evidence" value="ECO:0007669"/>
    <property type="project" value="UniProtKB-UniPathway"/>
</dbReference>
<evidence type="ECO:0000313" key="12">
    <source>
        <dbReference type="Proteomes" id="UP000515237"/>
    </source>
</evidence>
<feature type="transmembrane region" description="Helical" evidence="10">
    <location>
        <begin position="176"/>
        <end position="205"/>
    </location>
</feature>
<reference evidence="11 12" key="1">
    <citation type="journal article" date="2018" name="Int. J. Syst. Evol. Microbiol.">
        <title>Adhaeribacter swui sp. nov., isolated from wet mud.</title>
        <authorList>
            <person name="Kim D.U."/>
            <person name="Kim K.W."/>
            <person name="Kang M.S."/>
            <person name="Kim J.Y."/>
            <person name="Jang J.H."/>
            <person name="Kim M.K."/>
        </authorList>
    </citation>
    <scope>NUCLEOTIDE SEQUENCE [LARGE SCALE GENOMIC DNA]</scope>
    <source>
        <strain evidence="11 12">KCTC 52873</strain>
    </source>
</reference>
<feature type="transmembrane region" description="Helical" evidence="10">
    <location>
        <begin position="104"/>
        <end position="125"/>
    </location>
</feature>
<evidence type="ECO:0000256" key="8">
    <source>
        <dbReference type="ARBA" id="ARBA00022989"/>
    </source>
</evidence>
<feature type="transmembrane region" description="Helical" evidence="10">
    <location>
        <begin position="137"/>
        <end position="170"/>
    </location>
</feature>
<dbReference type="GO" id="GO:0031501">
    <property type="term" value="C:mannosyltransferase complex"/>
    <property type="evidence" value="ECO:0007669"/>
    <property type="project" value="TreeGrafter"/>
</dbReference>
<keyword evidence="4" id="KW-0328">Glycosyltransferase</keyword>
<accession>A0A7G7G3B7</accession>
<evidence type="ECO:0000256" key="4">
    <source>
        <dbReference type="ARBA" id="ARBA00022676"/>
    </source>
</evidence>
<evidence type="ECO:0000256" key="3">
    <source>
        <dbReference type="ARBA" id="ARBA00022502"/>
    </source>
</evidence>
<evidence type="ECO:0000256" key="7">
    <source>
        <dbReference type="ARBA" id="ARBA00022824"/>
    </source>
</evidence>
<comment type="pathway">
    <text evidence="2">Glycolipid biosynthesis; glycosylphosphatidylinositol-anchor biosynthesis.</text>
</comment>
<dbReference type="GO" id="GO:0016020">
    <property type="term" value="C:membrane"/>
    <property type="evidence" value="ECO:0007669"/>
    <property type="project" value="GOC"/>
</dbReference>
<dbReference type="PANTHER" id="PTHR12468">
    <property type="entry name" value="GPI MANNOSYLTRANSFERASE 2"/>
    <property type="match status" value="1"/>
</dbReference>
<feature type="transmembrane region" description="Helical" evidence="10">
    <location>
        <begin position="12"/>
        <end position="35"/>
    </location>
</feature>
<dbReference type="AlphaFoldDB" id="A0A7G7G3B7"/>
<comment type="subcellular location">
    <subcellularLocation>
        <location evidence="1">Endoplasmic reticulum membrane</location>
        <topology evidence="1">Multi-pass membrane protein</topology>
    </subcellularLocation>
</comment>
<keyword evidence="7" id="KW-0256">Endoplasmic reticulum</keyword>